<proteinExistence type="predicted"/>
<dbReference type="EMBL" id="SPHZ02000001">
    <property type="protein sequence ID" value="KAF0932289.1"/>
    <property type="molecule type" value="Genomic_DNA"/>
</dbReference>
<evidence type="ECO:0000256" key="1">
    <source>
        <dbReference type="SAM" id="MobiDB-lite"/>
    </source>
</evidence>
<gene>
    <name evidence="2" type="ORF">E2562_009554</name>
</gene>
<name>A0A6G1F631_9ORYZ</name>
<sequence length="60" mass="6311">MEDRIRVFALALLLGAQPPHGADRKDYDGCSESQAASTIPGELGVTTREQMVHGGGVDAD</sequence>
<dbReference type="Proteomes" id="UP000479710">
    <property type="component" value="Unassembled WGS sequence"/>
</dbReference>
<reference evidence="2 3" key="1">
    <citation type="submission" date="2019-11" db="EMBL/GenBank/DDBJ databases">
        <title>Whole genome sequence of Oryza granulata.</title>
        <authorList>
            <person name="Li W."/>
        </authorList>
    </citation>
    <scope>NUCLEOTIDE SEQUENCE [LARGE SCALE GENOMIC DNA]</scope>
    <source>
        <strain evidence="3">cv. Menghai</strain>
        <tissue evidence="2">Leaf</tissue>
    </source>
</reference>
<comment type="caution">
    <text evidence="2">The sequence shown here is derived from an EMBL/GenBank/DDBJ whole genome shotgun (WGS) entry which is preliminary data.</text>
</comment>
<evidence type="ECO:0000313" key="3">
    <source>
        <dbReference type="Proteomes" id="UP000479710"/>
    </source>
</evidence>
<dbReference type="AlphaFoldDB" id="A0A6G1F631"/>
<protein>
    <submittedName>
        <fullName evidence="2">Uncharacterized protein</fullName>
    </submittedName>
</protein>
<evidence type="ECO:0000313" key="2">
    <source>
        <dbReference type="EMBL" id="KAF0932289.1"/>
    </source>
</evidence>
<accession>A0A6G1F631</accession>
<feature type="region of interest" description="Disordered" evidence="1">
    <location>
        <begin position="21"/>
        <end position="46"/>
    </location>
</feature>
<keyword evidence="3" id="KW-1185">Reference proteome</keyword>
<organism evidence="2 3">
    <name type="scientific">Oryza meyeriana var. granulata</name>
    <dbReference type="NCBI Taxonomy" id="110450"/>
    <lineage>
        <taxon>Eukaryota</taxon>
        <taxon>Viridiplantae</taxon>
        <taxon>Streptophyta</taxon>
        <taxon>Embryophyta</taxon>
        <taxon>Tracheophyta</taxon>
        <taxon>Spermatophyta</taxon>
        <taxon>Magnoliopsida</taxon>
        <taxon>Liliopsida</taxon>
        <taxon>Poales</taxon>
        <taxon>Poaceae</taxon>
        <taxon>BOP clade</taxon>
        <taxon>Oryzoideae</taxon>
        <taxon>Oryzeae</taxon>
        <taxon>Oryzinae</taxon>
        <taxon>Oryza</taxon>
        <taxon>Oryza meyeriana</taxon>
    </lineage>
</organism>